<organism evidence="2 3">
    <name type="scientific">Saguinus oedipus</name>
    <name type="common">Cotton-top tamarin</name>
    <name type="synonym">Oedipomidas oedipus</name>
    <dbReference type="NCBI Taxonomy" id="9490"/>
    <lineage>
        <taxon>Eukaryota</taxon>
        <taxon>Metazoa</taxon>
        <taxon>Chordata</taxon>
        <taxon>Craniata</taxon>
        <taxon>Vertebrata</taxon>
        <taxon>Euteleostomi</taxon>
        <taxon>Mammalia</taxon>
        <taxon>Eutheria</taxon>
        <taxon>Euarchontoglires</taxon>
        <taxon>Primates</taxon>
        <taxon>Haplorrhini</taxon>
        <taxon>Platyrrhini</taxon>
        <taxon>Cebidae</taxon>
        <taxon>Callitrichinae</taxon>
        <taxon>Saguinus</taxon>
    </lineage>
</organism>
<keyword evidence="3" id="KW-1185">Reference proteome</keyword>
<gene>
    <name evidence="2" type="ORF">P7K49_013011</name>
</gene>
<evidence type="ECO:0000313" key="3">
    <source>
        <dbReference type="Proteomes" id="UP001266305"/>
    </source>
</evidence>
<feature type="compositionally biased region" description="Polar residues" evidence="1">
    <location>
        <begin position="102"/>
        <end position="115"/>
    </location>
</feature>
<sequence>MQEGEKMQKKILPSSLQSSPKSLILTLSLVLVRGQILSFTAAQGARTKFWVTCLLSKQGLGFVLFEAPGSTQTGDSLGPRLEVTLGTAAPSPRSASAPVPATLSQRTGSSSTAQSWPRRTPAPARARTHRLRQPQNPYSSRVSATVRASETPRALESRTPARQGAGPADARPFTCASLTPPEAGAASVTARLTAALTTAGAVRVEKLQVLRRCGGSRGRQEHEELVSVSDLYLRRGAGAWEPT</sequence>
<dbReference type="Proteomes" id="UP001266305">
    <property type="component" value="Unassembled WGS sequence"/>
</dbReference>
<reference evidence="2 3" key="1">
    <citation type="submission" date="2023-05" db="EMBL/GenBank/DDBJ databases">
        <title>B98-5 Cell Line De Novo Hybrid Assembly: An Optical Mapping Approach.</title>
        <authorList>
            <person name="Kananen K."/>
            <person name="Auerbach J.A."/>
            <person name="Kautto E."/>
            <person name="Blachly J.S."/>
        </authorList>
    </citation>
    <scope>NUCLEOTIDE SEQUENCE [LARGE SCALE GENOMIC DNA]</scope>
    <source>
        <strain evidence="2">B95-8</strain>
        <tissue evidence="2">Cell line</tissue>
    </source>
</reference>
<feature type="compositionally biased region" description="Polar residues" evidence="1">
    <location>
        <begin position="133"/>
        <end position="148"/>
    </location>
</feature>
<dbReference type="EMBL" id="JASSZA010000006">
    <property type="protein sequence ID" value="KAK2107846.1"/>
    <property type="molecule type" value="Genomic_DNA"/>
</dbReference>
<proteinExistence type="predicted"/>
<evidence type="ECO:0000256" key="1">
    <source>
        <dbReference type="SAM" id="MobiDB-lite"/>
    </source>
</evidence>
<name>A0ABQ9VEN9_SAGOE</name>
<feature type="compositionally biased region" description="Low complexity" evidence="1">
    <location>
        <begin position="88"/>
        <end position="101"/>
    </location>
</feature>
<accession>A0ABQ9VEN9</accession>
<comment type="caution">
    <text evidence="2">The sequence shown here is derived from an EMBL/GenBank/DDBJ whole genome shotgun (WGS) entry which is preliminary data.</text>
</comment>
<evidence type="ECO:0000313" key="2">
    <source>
        <dbReference type="EMBL" id="KAK2107846.1"/>
    </source>
</evidence>
<protein>
    <submittedName>
        <fullName evidence="2">Uncharacterized protein</fullName>
    </submittedName>
</protein>
<feature type="region of interest" description="Disordered" evidence="1">
    <location>
        <begin position="86"/>
        <end position="169"/>
    </location>
</feature>